<dbReference type="AlphaFoldDB" id="M1DFQ8"/>
<dbReference type="HOGENOM" id="CLU_2324784_0_0_1"/>
<accession>M1DFQ8</accession>
<sequence length="99" mass="11252">MNASGTFSASSIEEETAYASFDEDIDTCAPIRIVIDKDVVNEENVSIDEEKKDKSHDMMIDVEEQIGDKSAKSDVPKCPPPYSQRLLKKKEDNQFKKFY</sequence>
<reference evidence="2" key="2">
    <citation type="submission" date="2015-06" db="UniProtKB">
        <authorList>
            <consortium name="EnsemblPlants"/>
        </authorList>
    </citation>
    <scope>IDENTIFICATION</scope>
    <source>
        <strain evidence="2">DM1-3 516 R44</strain>
    </source>
</reference>
<name>M1DFQ8_SOLTU</name>
<keyword evidence="3" id="KW-1185">Reference proteome</keyword>
<evidence type="ECO:0000313" key="2">
    <source>
        <dbReference type="EnsemblPlants" id="PGSC0003DMT400088328"/>
    </source>
</evidence>
<evidence type="ECO:0000313" key="3">
    <source>
        <dbReference type="Proteomes" id="UP000011115"/>
    </source>
</evidence>
<feature type="compositionally biased region" description="Basic and acidic residues" evidence="1">
    <location>
        <begin position="66"/>
        <end position="75"/>
    </location>
</feature>
<proteinExistence type="predicted"/>
<dbReference type="InParanoid" id="M1DFQ8"/>
<dbReference type="Proteomes" id="UP000011115">
    <property type="component" value="Unassembled WGS sequence"/>
</dbReference>
<feature type="region of interest" description="Disordered" evidence="1">
    <location>
        <begin position="65"/>
        <end position="84"/>
    </location>
</feature>
<dbReference type="PaxDb" id="4113-PGSC0003DMT400088328"/>
<dbReference type="EnsemblPlants" id="PGSC0003DMT400088328">
    <property type="protein sequence ID" value="PGSC0003DMT400088328"/>
    <property type="gene ID" value="PGSC0003DMG400037899"/>
</dbReference>
<reference evidence="3" key="1">
    <citation type="journal article" date="2011" name="Nature">
        <title>Genome sequence and analysis of the tuber crop potato.</title>
        <authorList>
            <consortium name="The Potato Genome Sequencing Consortium"/>
        </authorList>
    </citation>
    <scope>NUCLEOTIDE SEQUENCE [LARGE SCALE GENOMIC DNA]</scope>
    <source>
        <strain evidence="3">cv. DM1-3 516 R44</strain>
    </source>
</reference>
<evidence type="ECO:0000256" key="1">
    <source>
        <dbReference type="SAM" id="MobiDB-lite"/>
    </source>
</evidence>
<dbReference type="Gramene" id="PGSC0003DMT400088328">
    <property type="protein sequence ID" value="PGSC0003DMT400088328"/>
    <property type="gene ID" value="PGSC0003DMG400037899"/>
</dbReference>
<protein>
    <submittedName>
        <fullName evidence="2">Uncharacterized protein</fullName>
    </submittedName>
</protein>
<organism evidence="2 3">
    <name type="scientific">Solanum tuberosum</name>
    <name type="common">Potato</name>
    <dbReference type="NCBI Taxonomy" id="4113"/>
    <lineage>
        <taxon>Eukaryota</taxon>
        <taxon>Viridiplantae</taxon>
        <taxon>Streptophyta</taxon>
        <taxon>Embryophyta</taxon>
        <taxon>Tracheophyta</taxon>
        <taxon>Spermatophyta</taxon>
        <taxon>Magnoliopsida</taxon>
        <taxon>eudicotyledons</taxon>
        <taxon>Gunneridae</taxon>
        <taxon>Pentapetalae</taxon>
        <taxon>asterids</taxon>
        <taxon>lamiids</taxon>
        <taxon>Solanales</taxon>
        <taxon>Solanaceae</taxon>
        <taxon>Solanoideae</taxon>
        <taxon>Solaneae</taxon>
        <taxon>Solanum</taxon>
    </lineage>
</organism>